<proteinExistence type="inferred from homology"/>
<feature type="region of interest" description="Disordered" evidence="10">
    <location>
        <begin position="1675"/>
        <end position="1697"/>
    </location>
</feature>
<dbReference type="GO" id="GO:0019104">
    <property type="term" value="F:DNA N-glycosylase activity"/>
    <property type="evidence" value="ECO:0007669"/>
    <property type="project" value="InterPro"/>
</dbReference>
<dbReference type="Proteomes" id="UP000823388">
    <property type="component" value="Chromosome 9N"/>
</dbReference>
<keyword evidence="13" id="KW-1185">Reference proteome</keyword>
<dbReference type="SUPFAM" id="SSF48150">
    <property type="entry name" value="DNA-glycosylase"/>
    <property type="match status" value="1"/>
</dbReference>
<evidence type="ECO:0000256" key="1">
    <source>
        <dbReference type="ARBA" id="ARBA00001966"/>
    </source>
</evidence>
<dbReference type="GO" id="GO:0141166">
    <property type="term" value="P:chromosomal 5-methylcytosine DNA demethylation pathway"/>
    <property type="evidence" value="ECO:0007669"/>
    <property type="project" value="InterPro"/>
</dbReference>
<feature type="region of interest" description="Disordered" evidence="10">
    <location>
        <begin position="692"/>
        <end position="758"/>
    </location>
</feature>
<feature type="compositionally biased region" description="Basic residues" evidence="10">
    <location>
        <begin position="72"/>
        <end position="82"/>
    </location>
</feature>
<evidence type="ECO:0000313" key="12">
    <source>
        <dbReference type="EMBL" id="KAG2534375.1"/>
    </source>
</evidence>
<dbReference type="Gene3D" id="1.10.340.30">
    <property type="entry name" value="Hypothetical protein, domain 2"/>
    <property type="match status" value="1"/>
</dbReference>
<evidence type="ECO:0000256" key="9">
    <source>
        <dbReference type="ARBA" id="ARBA00023242"/>
    </source>
</evidence>
<feature type="compositionally biased region" description="Polar residues" evidence="10">
    <location>
        <begin position="696"/>
        <end position="706"/>
    </location>
</feature>
<sequence length="1967" mass="218413">MQEGLEQRVHVPHGINLCFSTSLPFQMDSSIELGTGEVTPPVTFEKLSANPQLVSDDAGAVEVTEMNGKSVQKPKRKKHRPKVIKEGQSAKLQKPKTPKPPKEKGNQPTGKRKYVRRKGLSTPTEQPPSGGADTHTRVETGVVQRCLNFDAGDQHRHLDLVPQAHTANIHTGPGDDQPSISGVERGHVQVACHWSRTSSTICSVDPVADLQELRVDSMPKRVNFDLNDSIVNQMPADYSNLMDSSGQFFQFGVRDKVQTNQLPDSHSSLPVRCFSHLTRSLDHMQRPSANFDQYICTTQACTDKSPRNYQMLHGYRMPESMTAASQHTERVSMRGNFNPEACVGEGAIIKQMTQCYRIPESPLVPPKHSEINVMNGDLNEFPVKNDYLKFATNDNYQTRPAFGVHDAPDYSDVLAMGKKREHNAISDHQTSFKIDFDNSNRARQFCSNDPHSSSSQTSYYPETNKKMRPENHSNHLNGATGNFSCSLTFSDSRNMDKISSVNPGICTLADIQRLMVLEKSRAFQKIIDFGVSGHNMVQQQVEPAVQNIVGEEFVALPDKQFRSFSAQNIPLSGSTVSPLGESNILRNGMHQNQPWEITSMQDHCSKIFALPDKFSGYLTAGYTQLSSSVVNPSMENYIQSNAIHQHQSFENVMANEPILLSETHNTSSQEAHKYCIAAATDEHIRTASDEVVRALSQPTSQSTRSGNCHLDPPSSTAEENSTEKPRKRGRPRKEAKPNGKPKEKGTKGKQNVGHAKTALSKGACTDSLKTNGITYASELSTGITPRMANVESKSSDHDKHSGITTKATYGGIIPQATAPTLDPLDGIIQNIKLLSINRTDEIVADIPQNALIPYGGEFGALVAFEGKAKKSRSRAKVNIDPVTTMMWNLLMGPDMGDGAEGLDKDKEKWLDEERRVFKGRVDSFIARMHLVQGDRRFSRWKGSVVDSVVGVFLTQNVSDHLSSSAFMAVAAKFPAKTEVPEKPVAEMSHTPEQKDSCSGLFGDSIKLQGKLFIEEISDIRSLVTTEDDEVSNSNDLIGSSSGYGVNHTDTAGGCQVSYMKSHENGPPGSVLGAAGFSSVVEAEAGSLEDVISSQNSAVSSQNSPDYLFHRTDPIGSSSLQNFTEEGYIMRNMSNGIGGSTEYTGLQPMQEPKGMPGSSEYDGLSLLPVSGVDKGLLLDLNRSYQTLHTSMSFVQNGESDFTGVSCFSHIDKSFCASPDRVHPSSVTQSEASLYHLPPASAMGNNNKAKVIDSSSHSLYSVNAPLSQERRTYLSDPSQQGNSSPIIKQNFHPLHSSEKVPFPKEHSSCGNDFVRDKTDAPFMESHVYTNLQEVYTNTIQQVQSGCSQHDNGVTVQKTAYEKHQSSILHENQSLHSEVLQLQGVSSDSTQKFSDTQKGPSEISQDGSKAKKVRGRPKKKTYDWDSLRKEVLSNGENKQRSHNARDTVDWEAVRQAEVREISETIRERGMNNMLAERIKEFLDRLVTDHGSIDLEWLRDVQPDKAKDYLLSIRGLGLKSVECVRLLTLHHMAFPVDTNVGRICVRLGWVPLQPLPESLQLHLLEMYPMLEHIQKYLWPRLCKLDQRTLYELHYQMITFGKVFCTKSKPNCNSCPMRAECKHFASAFASARLALPAPEEKRLATSEDPSVVEFLHQAYKNSRNVGQLEWNANYPKHAVSGNHQPIIEEPPSPEPEPENAETKEGVIEDFFCEDPDEIPTINLNIEEFTQNLKNYMEANNIEIEDADMSKALVAITPEAASIPTPKLKNISRLRTEHQVYELPDSHPLLEGFEQREPDDPCPYLLSIWTPGETAQSTDAPKTFCNSGETGRLCGSSTCFSCNSIREMQAQKVRGTLLIPCRTAMRGSFPLNGTYFQVNEVFADHYSSQNPIDVPRSWIWDLPRRTVYFGTSVPTIFRGLTTEEIQQCFWRGFVCVRGFDRTLRAPRPLYARLHFPASKVVRGKKPGAAREEE</sequence>
<feature type="compositionally biased region" description="Basic residues" evidence="10">
    <location>
        <begin position="1407"/>
        <end position="1416"/>
    </location>
</feature>
<dbReference type="FunFam" id="1.10.1670.10:FF:000004">
    <property type="entry name" value="DNA glycosylase/AP lyase ROS1"/>
    <property type="match status" value="1"/>
</dbReference>
<keyword evidence="6" id="KW-0408">Iron</keyword>
<dbReference type="PANTHER" id="PTHR46213">
    <property type="entry name" value="TRANSCRIPTIONAL ACTIVATOR DEMETER"/>
    <property type="match status" value="1"/>
</dbReference>
<dbReference type="SMART" id="SM00478">
    <property type="entry name" value="ENDO3c"/>
    <property type="match status" value="1"/>
</dbReference>
<feature type="region of interest" description="Disordered" evidence="10">
    <location>
        <begin position="1383"/>
        <end position="1418"/>
    </location>
</feature>
<evidence type="ECO:0000313" key="13">
    <source>
        <dbReference type="Proteomes" id="UP000823388"/>
    </source>
</evidence>
<feature type="domain" description="HhH-GPD" evidence="11">
    <location>
        <begin position="1437"/>
        <end position="1571"/>
    </location>
</feature>
<dbReference type="InterPro" id="IPR028924">
    <property type="entry name" value="Perm-CXXC"/>
</dbReference>
<keyword evidence="8" id="KW-0238">DNA-binding</keyword>
<feature type="compositionally biased region" description="Basic residues" evidence="10">
    <location>
        <begin position="110"/>
        <end position="119"/>
    </location>
</feature>
<evidence type="ECO:0000256" key="7">
    <source>
        <dbReference type="ARBA" id="ARBA00023014"/>
    </source>
</evidence>
<keyword evidence="9" id="KW-0539">Nucleus</keyword>
<organism evidence="12 13">
    <name type="scientific">Panicum virgatum</name>
    <name type="common">Blackwell switchgrass</name>
    <dbReference type="NCBI Taxonomy" id="38727"/>
    <lineage>
        <taxon>Eukaryota</taxon>
        <taxon>Viridiplantae</taxon>
        <taxon>Streptophyta</taxon>
        <taxon>Embryophyta</taxon>
        <taxon>Tracheophyta</taxon>
        <taxon>Spermatophyta</taxon>
        <taxon>Magnoliopsida</taxon>
        <taxon>Liliopsida</taxon>
        <taxon>Poales</taxon>
        <taxon>Poaceae</taxon>
        <taxon>PACMAD clade</taxon>
        <taxon>Panicoideae</taxon>
        <taxon>Panicodae</taxon>
        <taxon>Paniceae</taxon>
        <taxon>Panicinae</taxon>
        <taxon>Panicum</taxon>
        <taxon>Panicum sect. Hiantes</taxon>
    </lineage>
</organism>
<feature type="compositionally biased region" description="Basic and acidic residues" evidence="10">
    <location>
        <begin position="732"/>
        <end position="746"/>
    </location>
</feature>
<evidence type="ECO:0000256" key="3">
    <source>
        <dbReference type="ARBA" id="ARBA00005646"/>
    </source>
</evidence>
<dbReference type="GO" id="GO:0051747">
    <property type="term" value="F:cytosine C-5 DNA demethylase activity"/>
    <property type="evidence" value="ECO:0007669"/>
    <property type="project" value="UniProtKB-ARBA"/>
</dbReference>
<feature type="compositionally biased region" description="Polar residues" evidence="10">
    <location>
        <begin position="1383"/>
        <end position="1404"/>
    </location>
</feature>
<comment type="cofactor">
    <cofactor evidence="1">
        <name>[4Fe-4S] cluster</name>
        <dbReference type="ChEBI" id="CHEBI:49883"/>
    </cofactor>
</comment>
<dbReference type="Pfam" id="PF15628">
    <property type="entry name" value="RRM_DME"/>
    <property type="match status" value="1"/>
</dbReference>
<evidence type="ECO:0000256" key="2">
    <source>
        <dbReference type="ARBA" id="ARBA00004123"/>
    </source>
</evidence>
<evidence type="ECO:0000256" key="8">
    <source>
        <dbReference type="ARBA" id="ARBA00023125"/>
    </source>
</evidence>
<dbReference type="GO" id="GO:0003677">
    <property type="term" value="F:DNA binding"/>
    <property type="evidence" value="ECO:0007669"/>
    <property type="project" value="UniProtKB-KW"/>
</dbReference>
<reference evidence="12" key="1">
    <citation type="submission" date="2020-05" db="EMBL/GenBank/DDBJ databases">
        <title>WGS assembly of Panicum virgatum.</title>
        <authorList>
            <person name="Lovell J.T."/>
            <person name="Jenkins J."/>
            <person name="Shu S."/>
            <person name="Juenger T.E."/>
            <person name="Schmutz J."/>
        </authorList>
    </citation>
    <scope>NUCLEOTIDE SEQUENCE</scope>
    <source>
        <strain evidence="12">AP13</strain>
    </source>
</reference>
<dbReference type="Gene3D" id="1.10.1670.10">
    <property type="entry name" value="Helix-hairpin-Helix base-excision DNA repair enzymes (C-terminal)"/>
    <property type="match status" value="1"/>
</dbReference>
<dbReference type="GO" id="GO:0006284">
    <property type="term" value="P:base-excision repair"/>
    <property type="evidence" value="ECO:0007669"/>
    <property type="project" value="InterPro"/>
</dbReference>
<dbReference type="InterPro" id="IPR003265">
    <property type="entry name" value="HhH-GPD_domain"/>
</dbReference>
<dbReference type="CDD" id="cd00056">
    <property type="entry name" value="ENDO3c"/>
    <property type="match status" value="1"/>
</dbReference>
<dbReference type="EMBL" id="CM029054">
    <property type="protein sequence ID" value="KAG2534375.1"/>
    <property type="molecule type" value="Genomic_DNA"/>
</dbReference>
<comment type="caution">
    <text evidence="12">The sequence shown here is derived from an EMBL/GenBank/DDBJ whole genome shotgun (WGS) entry which is preliminary data.</text>
</comment>
<keyword evidence="4" id="KW-0004">4Fe-4S</keyword>
<protein>
    <recommendedName>
        <fullName evidence="11">HhH-GPD domain-containing protein</fullName>
    </recommendedName>
</protein>
<comment type="similarity">
    <text evidence="3">Belongs to the DNA glycosylase family. DEMETER subfamily.</text>
</comment>
<evidence type="ECO:0000256" key="10">
    <source>
        <dbReference type="SAM" id="MobiDB-lite"/>
    </source>
</evidence>
<evidence type="ECO:0000259" key="11">
    <source>
        <dbReference type="SMART" id="SM00478"/>
    </source>
</evidence>
<comment type="subcellular location">
    <subcellularLocation>
        <location evidence="2">Nucleus</location>
    </subcellularLocation>
</comment>
<evidence type="ECO:0000256" key="6">
    <source>
        <dbReference type="ARBA" id="ARBA00023004"/>
    </source>
</evidence>
<dbReference type="InterPro" id="IPR003651">
    <property type="entry name" value="Endonuclease3_FeS-loop_motif"/>
</dbReference>
<accession>A0A8T0MCB4</accession>
<keyword evidence="7" id="KW-0411">Iron-sulfur</keyword>
<dbReference type="InterPro" id="IPR028925">
    <property type="entry name" value="RRM_DME"/>
</dbReference>
<dbReference type="GO" id="GO:0051539">
    <property type="term" value="F:4 iron, 4 sulfur cluster binding"/>
    <property type="evidence" value="ECO:0007669"/>
    <property type="project" value="UniProtKB-KW"/>
</dbReference>
<gene>
    <name evidence="12" type="ORF">PVAP13_9NG062487</name>
</gene>
<dbReference type="SMART" id="SM00525">
    <property type="entry name" value="FES"/>
    <property type="match status" value="1"/>
</dbReference>
<dbReference type="Pfam" id="PF15629">
    <property type="entry name" value="Perm-CXXC"/>
    <property type="match status" value="1"/>
</dbReference>
<evidence type="ECO:0000256" key="5">
    <source>
        <dbReference type="ARBA" id="ARBA00022723"/>
    </source>
</evidence>
<dbReference type="PANTHER" id="PTHR46213:SF12">
    <property type="entry name" value="HHH-GPD DOMAIN-CONTAINING PROTEIN"/>
    <property type="match status" value="1"/>
</dbReference>
<dbReference type="InterPro" id="IPR011257">
    <property type="entry name" value="DNA_glycosylase"/>
</dbReference>
<dbReference type="InterPro" id="IPR044811">
    <property type="entry name" value="DME/ROS1"/>
</dbReference>
<dbReference type="EMBL" id="CM029054">
    <property type="protein sequence ID" value="KAG2534376.1"/>
    <property type="molecule type" value="Genomic_DNA"/>
</dbReference>
<evidence type="ECO:0000256" key="4">
    <source>
        <dbReference type="ARBA" id="ARBA00022485"/>
    </source>
</evidence>
<name>A0A8T0MCB4_PANVG</name>
<dbReference type="GO" id="GO:0046872">
    <property type="term" value="F:metal ion binding"/>
    <property type="evidence" value="ECO:0007669"/>
    <property type="project" value="UniProtKB-KW"/>
</dbReference>
<dbReference type="InterPro" id="IPR023170">
    <property type="entry name" value="HhH_base_excis_C"/>
</dbReference>
<dbReference type="GO" id="GO:0005634">
    <property type="term" value="C:nucleus"/>
    <property type="evidence" value="ECO:0007669"/>
    <property type="project" value="UniProtKB-SubCell"/>
</dbReference>
<keyword evidence="5" id="KW-0479">Metal-binding</keyword>
<feature type="region of interest" description="Disordered" evidence="10">
    <location>
        <begin position="65"/>
        <end position="136"/>
    </location>
</feature>